<protein>
    <submittedName>
        <fullName evidence="1">Uncharacterized protein</fullName>
    </submittedName>
</protein>
<proteinExistence type="predicted"/>
<reference evidence="1 2" key="1">
    <citation type="submission" date="2019-12" db="EMBL/GenBank/DDBJ databases">
        <title>Genome sequence of Streptomyces bambusae.</title>
        <authorList>
            <person name="Bansal K."/>
            <person name="Choksket S."/>
            <person name="Korpole S."/>
            <person name="Patil P.B."/>
        </authorList>
    </citation>
    <scope>NUCLEOTIDE SEQUENCE [LARGE SCALE GENOMIC DNA]</scope>
    <source>
        <strain evidence="1 2">SK60</strain>
    </source>
</reference>
<comment type="caution">
    <text evidence="1">The sequence shown here is derived from an EMBL/GenBank/DDBJ whole genome shotgun (WGS) entry which is preliminary data.</text>
</comment>
<keyword evidence="2" id="KW-1185">Reference proteome</keyword>
<dbReference type="RefSeq" id="WP_219669879.1">
    <property type="nucleotide sequence ID" value="NZ_WTFF01000206.1"/>
</dbReference>
<name>A0ABS6ZB67_9ACTN</name>
<organism evidence="1 2">
    <name type="scientific">Streptomyces bambusae</name>
    <dbReference type="NCBI Taxonomy" id="1550616"/>
    <lineage>
        <taxon>Bacteria</taxon>
        <taxon>Bacillati</taxon>
        <taxon>Actinomycetota</taxon>
        <taxon>Actinomycetes</taxon>
        <taxon>Kitasatosporales</taxon>
        <taxon>Streptomycetaceae</taxon>
        <taxon>Streptomyces</taxon>
    </lineage>
</organism>
<accession>A0ABS6ZB67</accession>
<dbReference type="Proteomes" id="UP000812013">
    <property type="component" value="Unassembled WGS sequence"/>
</dbReference>
<dbReference type="EMBL" id="WTFF01000206">
    <property type="protein sequence ID" value="MBW5484967.1"/>
    <property type="molecule type" value="Genomic_DNA"/>
</dbReference>
<evidence type="ECO:0000313" key="1">
    <source>
        <dbReference type="EMBL" id="MBW5484967.1"/>
    </source>
</evidence>
<gene>
    <name evidence="1" type="ORF">GPJ59_24555</name>
</gene>
<sequence length="71" mass="7952">MTAIEQYLIDTYRACERGTPLPPPPGRDDVAALRAARSYEQCQAVLEGHPANHPWRAGVRRLLSRPGRREG</sequence>
<evidence type="ECO:0000313" key="2">
    <source>
        <dbReference type="Proteomes" id="UP000812013"/>
    </source>
</evidence>